<dbReference type="InterPro" id="IPR055600">
    <property type="entry name" value="DUF7176"/>
</dbReference>
<gene>
    <name evidence="2" type="primary">g041</name>
    <name evidence="2" type="ORF">BN79_041</name>
</gene>
<accession>I7LGZ1</accession>
<dbReference type="OrthoDB" id="21106at10239"/>
<evidence type="ECO:0008006" key="4">
    <source>
        <dbReference type="Google" id="ProtNLM"/>
    </source>
</evidence>
<keyword evidence="3" id="KW-1185">Reference proteome</keyword>
<proteinExistence type="predicted"/>
<organism evidence="2 3">
    <name type="scientific">Yersinia phage phiR2-01</name>
    <dbReference type="NCBI Taxonomy" id="1206557"/>
    <lineage>
        <taxon>Viruses</taxon>
        <taxon>Duplodnaviria</taxon>
        <taxon>Heunggongvirae</taxon>
        <taxon>Uroviricota</taxon>
        <taxon>Caudoviricetes</taxon>
        <taxon>Demerecviridae</taxon>
        <taxon>Markadamsvirinae</taxon>
        <taxon>Epseptimavirus</taxon>
        <taxon>Epseptimavirus R201</taxon>
    </lineage>
</organism>
<name>I7LGZ1_9CAUD</name>
<reference evidence="2" key="1">
    <citation type="submission" date="2016-03" db="EMBL/GenBank/DDBJ databases">
        <title>Genomic, physiological and proteomic characterization of the T5-like bacteriophage phiR2-01 infecting Yersinia enterocolitia.</title>
        <authorList>
            <person name="Pajunen M.I."/>
            <person name="Happonen L.J."/>
            <person name="Jun J.W."/>
            <person name="Malmstrom J."/>
            <person name="Nawaz A."/>
            <person name="Mattinen L."/>
            <person name="Skurnik M."/>
        </authorList>
    </citation>
    <scope>NUCLEOTIDE SEQUENCE</scope>
</reference>
<evidence type="ECO:0000313" key="3">
    <source>
        <dbReference type="Proteomes" id="UP000002908"/>
    </source>
</evidence>
<feature type="transmembrane region" description="Helical" evidence="1">
    <location>
        <begin position="7"/>
        <end position="27"/>
    </location>
</feature>
<keyword evidence="1" id="KW-0472">Membrane</keyword>
<evidence type="ECO:0000256" key="1">
    <source>
        <dbReference type="SAM" id="Phobius"/>
    </source>
</evidence>
<dbReference type="KEGG" id="vg:14296724"/>
<dbReference type="Pfam" id="PF23800">
    <property type="entry name" value="DUF7176"/>
    <property type="match status" value="1"/>
</dbReference>
<dbReference type="EMBL" id="HE956708">
    <property type="protein sequence ID" value="CCI88469.1"/>
    <property type="molecule type" value="Genomic_DNA"/>
</dbReference>
<keyword evidence="1" id="KW-0812">Transmembrane</keyword>
<keyword evidence="1" id="KW-1133">Transmembrane helix</keyword>
<dbReference type="RefSeq" id="YP_007237020.1">
    <property type="nucleotide sequence ID" value="NC_019919.2"/>
</dbReference>
<protein>
    <recommendedName>
        <fullName evidence="4">Phage protein</fullName>
    </recommendedName>
</protein>
<feature type="transmembrane region" description="Helical" evidence="1">
    <location>
        <begin position="54"/>
        <end position="78"/>
    </location>
</feature>
<sequence>MIVSPFALWFIIGAVVGIYSLIDDLYISRNKDVMIWVINKERPLDLEGIETNKLYSLVLTGMLGVDILLGPVSIITFYRKTRKMKQFRAEMNSK</sequence>
<dbReference type="Proteomes" id="UP000002908">
    <property type="component" value="Segment"/>
</dbReference>
<evidence type="ECO:0000313" key="2">
    <source>
        <dbReference type="EMBL" id="CCI88469.1"/>
    </source>
</evidence>
<dbReference type="GeneID" id="14296724"/>